<name>A0A6J7SPS3_9ZZZZ</name>
<reference evidence="5" key="1">
    <citation type="submission" date="2020-05" db="EMBL/GenBank/DDBJ databases">
        <authorList>
            <person name="Chiriac C."/>
            <person name="Salcher M."/>
            <person name="Ghai R."/>
            <person name="Kavagutti S V."/>
        </authorList>
    </citation>
    <scope>NUCLEOTIDE SEQUENCE</scope>
</reference>
<gene>
    <name evidence="5" type="ORF">UFOPK4237_01725</name>
</gene>
<evidence type="ECO:0000256" key="4">
    <source>
        <dbReference type="ARBA" id="ARBA00022679"/>
    </source>
</evidence>
<dbReference type="InterPro" id="IPR005076">
    <property type="entry name" value="Glyco_trans_6"/>
</dbReference>
<dbReference type="Pfam" id="PF03414">
    <property type="entry name" value="Glyco_transf_6"/>
    <property type="match status" value="1"/>
</dbReference>
<dbReference type="GO" id="GO:0016758">
    <property type="term" value="F:hexosyltransferase activity"/>
    <property type="evidence" value="ECO:0007669"/>
    <property type="project" value="InterPro"/>
</dbReference>
<sequence>MNNKPSIGIATLATNRYAEHWKRLAKTVDLNFHASDRVTLHVMTDQVASVLEFSKSLTRIRVNAIEVEPLGWPDAPLQKFQSIVNAAHHMDQEVLMHLDADMLITDFQDTDLNTEHWINGMALVRHPGYRRAKFGLSTKNYLESPSLILRDSFRVIKEGGIGTWETSRQSTAFVPRRLRKTYVCGATWMGTHDAFLETAQILAANTQIDNTNGVIAKWHDESHLNWFASTHQCLILDSDLCFVENKKTLRDLHPKIIAVEKFDDRTR</sequence>
<comment type="similarity">
    <text evidence="2">Belongs to the glycosyltransferase 6 family.</text>
</comment>
<evidence type="ECO:0000313" key="5">
    <source>
        <dbReference type="EMBL" id="CAB5043217.1"/>
    </source>
</evidence>
<accession>A0A6J7SPS3</accession>
<evidence type="ECO:0000256" key="2">
    <source>
        <dbReference type="ARBA" id="ARBA00010413"/>
    </source>
</evidence>
<dbReference type="SUPFAM" id="SSF53448">
    <property type="entry name" value="Nucleotide-diphospho-sugar transferases"/>
    <property type="match status" value="2"/>
</dbReference>
<dbReference type="GO" id="GO:0005975">
    <property type="term" value="P:carbohydrate metabolic process"/>
    <property type="evidence" value="ECO:0007669"/>
    <property type="project" value="InterPro"/>
</dbReference>
<organism evidence="5">
    <name type="scientific">freshwater metagenome</name>
    <dbReference type="NCBI Taxonomy" id="449393"/>
    <lineage>
        <taxon>unclassified sequences</taxon>
        <taxon>metagenomes</taxon>
        <taxon>ecological metagenomes</taxon>
    </lineage>
</organism>
<evidence type="ECO:0000256" key="1">
    <source>
        <dbReference type="ARBA" id="ARBA00001936"/>
    </source>
</evidence>
<evidence type="ECO:0000256" key="3">
    <source>
        <dbReference type="ARBA" id="ARBA00022676"/>
    </source>
</evidence>
<dbReference type="PANTHER" id="PTHR10462:SF53">
    <property type="entry name" value="HISTO-BLOOD GROUP ABO SYSTEM TRANSFERASE 1-LIKE"/>
    <property type="match status" value="1"/>
</dbReference>
<dbReference type="InterPro" id="IPR029044">
    <property type="entry name" value="Nucleotide-diphossugar_trans"/>
</dbReference>
<dbReference type="AlphaFoldDB" id="A0A6J7SPS3"/>
<proteinExistence type="inferred from homology"/>
<dbReference type="EMBL" id="CAFBPZ010000183">
    <property type="protein sequence ID" value="CAB5043217.1"/>
    <property type="molecule type" value="Genomic_DNA"/>
</dbReference>
<comment type="cofactor">
    <cofactor evidence="1">
        <name>Mn(2+)</name>
        <dbReference type="ChEBI" id="CHEBI:29035"/>
    </cofactor>
</comment>
<protein>
    <submittedName>
        <fullName evidence="5">Unannotated protein</fullName>
    </submittedName>
</protein>
<dbReference type="GO" id="GO:0016020">
    <property type="term" value="C:membrane"/>
    <property type="evidence" value="ECO:0007669"/>
    <property type="project" value="InterPro"/>
</dbReference>
<dbReference type="Gene3D" id="3.90.550.10">
    <property type="entry name" value="Spore Coat Polysaccharide Biosynthesis Protein SpsA, Chain A"/>
    <property type="match status" value="1"/>
</dbReference>
<keyword evidence="4" id="KW-0808">Transferase</keyword>
<keyword evidence="3" id="KW-0328">Glycosyltransferase</keyword>
<dbReference type="PANTHER" id="PTHR10462">
    <property type="entry name" value="GLYCOSYLTRANSFERASE-RELATED"/>
    <property type="match status" value="1"/>
</dbReference>